<protein>
    <submittedName>
        <fullName evidence="3">Uncharacterized protein</fullName>
    </submittedName>
</protein>
<evidence type="ECO:0000256" key="1">
    <source>
        <dbReference type="SAM" id="MobiDB-lite"/>
    </source>
</evidence>
<feature type="chain" id="PRO_5002358491" evidence="2">
    <location>
        <begin position="22"/>
        <end position="269"/>
    </location>
</feature>
<dbReference type="AlphaFoldDB" id="A0A0E0EQH8"/>
<name>A0A0E0EQH8_9ORYZ</name>
<feature type="region of interest" description="Disordered" evidence="1">
    <location>
        <begin position="49"/>
        <end position="79"/>
    </location>
</feature>
<feature type="compositionally biased region" description="Basic and acidic residues" evidence="1">
    <location>
        <begin position="66"/>
        <end position="79"/>
    </location>
</feature>
<dbReference type="EnsemblPlants" id="OMERI09G03620.1">
    <property type="protein sequence ID" value="OMERI09G03620.1"/>
    <property type="gene ID" value="OMERI09G03620"/>
</dbReference>
<evidence type="ECO:0000313" key="4">
    <source>
        <dbReference type="Proteomes" id="UP000008021"/>
    </source>
</evidence>
<evidence type="ECO:0000313" key="3">
    <source>
        <dbReference type="EnsemblPlants" id="OMERI09G03620.1"/>
    </source>
</evidence>
<sequence>MWDPPVILLPLFLSLLSLSVSLFLSLTRTARQGGGVAAMRRAPCGVLEGGGTGGGRVTRRRRRRGRAEARRRAERDQGVVKKDGEAGVFVKTSGGEEFHGAKVAGRWSSPSPAWTSPSVVILIPTAAASGSPARPLRRPTSLPPRFLRRRARLAATAAPPPCLALPSPPPFHLASLPPPLRPTSRSPKAAAALPPCLATLRSPKAAAALPPCLAVHGATASGDLAIGLPLRGDQVPCLRLVIGDLAILELPPSATTSPPRSRCFRTEKK</sequence>
<feature type="signal peptide" evidence="2">
    <location>
        <begin position="1"/>
        <end position="21"/>
    </location>
</feature>
<accession>A0A0E0EQH8</accession>
<proteinExistence type="predicted"/>
<reference evidence="3" key="1">
    <citation type="submission" date="2015-04" db="UniProtKB">
        <authorList>
            <consortium name="EnsemblPlants"/>
        </authorList>
    </citation>
    <scope>IDENTIFICATION</scope>
</reference>
<dbReference type="Proteomes" id="UP000008021">
    <property type="component" value="Chromosome 9"/>
</dbReference>
<dbReference type="HOGENOM" id="CLU_1035791_0_0_1"/>
<keyword evidence="2" id="KW-0732">Signal</keyword>
<reference evidence="3" key="2">
    <citation type="submission" date="2018-05" db="EMBL/GenBank/DDBJ databases">
        <title>OmerRS3 (Oryza meridionalis Reference Sequence Version 3).</title>
        <authorList>
            <person name="Zhang J."/>
            <person name="Kudrna D."/>
            <person name="Lee S."/>
            <person name="Talag J."/>
            <person name="Welchert J."/>
            <person name="Wing R.A."/>
        </authorList>
    </citation>
    <scope>NUCLEOTIDE SEQUENCE [LARGE SCALE GENOMIC DNA]</scope>
    <source>
        <strain evidence="3">cv. OR44</strain>
    </source>
</reference>
<keyword evidence="4" id="KW-1185">Reference proteome</keyword>
<dbReference type="Gramene" id="OMERI09G03620.1">
    <property type="protein sequence ID" value="OMERI09G03620.1"/>
    <property type="gene ID" value="OMERI09G03620"/>
</dbReference>
<organism evidence="3">
    <name type="scientific">Oryza meridionalis</name>
    <dbReference type="NCBI Taxonomy" id="40149"/>
    <lineage>
        <taxon>Eukaryota</taxon>
        <taxon>Viridiplantae</taxon>
        <taxon>Streptophyta</taxon>
        <taxon>Embryophyta</taxon>
        <taxon>Tracheophyta</taxon>
        <taxon>Spermatophyta</taxon>
        <taxon>Magnoliopsida</taxon>
        <taxon>Liliopsida</taxon>
        <taxon>Poales</taxon>
        <taxon>Poaceae</taxon>
        <taxon>BOP clade</taxon>
        <taxon>Oryzoideae</taxon>
        <taxon>Oryzeae</taxon>
        <taxon>Oryzinae</taxon>
        <taxon>Oryza</taxon>
    </lineage>
</organism>
<evidence type="ECO:0000256" key="2">
    <source>
        <dbReference type="SAM" id="SignalP"/>
    </source>
</evidence>